<comment type="catalytic activity">
    <reaction evidence="8">
        <text>Mo-molybdopterin + GTP + H(+) = Mo-molybdopterin guanine dinucleotide + diphosphate</text>
        <dbReference type="Rhea" id="RHEA:34243"/>
        <dbReference type="ChEBI" id="CHEBI:15378"/>
        <dbReference type="ChEBI" id="CHEBI:33019"/>
        <dbReference type="ChEBI" id="CHEBI:37565"/>
        <dbReference type="ChEBI" id="CHEBI:71302"/>
        <dbReference type="ChEBI" id="CHEBI:71310"/>
        <dbReference type="EC" id="2.7.7.77"/>
    </reaction>
</comment>
<keyword evidence="1 8" id="KW-0963">Cytoplasm</keyword>
<evidence type="ECO:0000256" key="3">
    <source>
        <dbReference type="ARBA" id="ARBA00022723"/>
    </source>
</evidence>
<keyword evidence="2 8" id="KW-0808">Transferase</keyword>
<comment type="subcellular location">
    <subcellularLocation>
        <location evidence="8">Cytoplasm</location>
    </subcellularLocation>
</comment>
<dbReference type="GO" id="GO:0006777">
    <property type="term" value="P:Mo-molybdopterin cofactor biosynthetic process"/>
    <property type="evidence" value="ECO:0007669"/>
    <property type="project" value="UniProtKB-KW"/>
</dbReference>
<dbReference type="Gene3D" id="3.90.550.10">
    <property type="entry name" value="Spore Coat Polysaccharide Biosynthesis Protein SpsA, Chain A"/>
    <property type="match status" value="1"/>
</dbReference>
<keyword evidence="7 8" id="KW-0501">Molybdenum cofactor biosynthesis</keyword>
<proteinExistence type="inferred from homology"/>
<keyword evidence="5 8" id="KW-0460">Magnesium</keyword>
<feature type="domain" description="MobA-like NTP transferase" evidence="9">
    <location>
        <begin position="8"/>
        <end position="163"/>
    </location>
</feature>
<keyword evidence="3 8" id="KW-0479">Metal-binding</keyword>
<accession>A0A6I6UUM3</accession>
<dbReference type="GO" id="GO:0046872">
    <property type="term" value="F:metal ion binding"/>
    <property type="evidence" value="ECO:0007669"/>
    <property type="project" value="UniProtKB-KW"/>
</dbReference>
<dbReference type="InterPro" id="IPR025877">
    <property type="entry name" value="MobA-like_NTP_Trfase"/>
</dbReference>
<evidence type="ECO:0000256" key="7">
    <source>
        <dbReference type="ARBA" id="ARBA00023150"/>
    </source>
</evidence>
<dbReference type="AlphaFoldDB" id="A0A6I6UUM3"/>
<comment type="domain">
    <text evidence="8">The N-terminal domain determines nucleotide recognition and specific binding, while the C-terminal domain determines the specific binding to the target protein.</text>
</comment>
<evidence type="ECO:0000313" key="11">
    <source>
        <dbReference type="Proteomes" id="UP000465062"/>
    </source>
</evidence>
<feature type="binding site" evidence="8">
    <location>
        <position position="102"/>
    </location>
    <ligand>
        <name>Mg(2+)</name>
        <dbReference type="ChEBI" id="CHEBI:18420"/>
    </ligand>
</feature>
<sequence length="196" mass="22075">MREVKIAGVIVAGGQSRRFGSDKAFSLYKGKPFFQHSLQAVSSFADEVIIVTSRTLFPRFSALAKVKVVEDMEEFKGCGPLAGIYTAMNEYQAEWYAVLPVDVPLVTSRLVDCLVSKIDGKYDAIVPVIGGKLQPLLALYRNSVRERIYDQLVREEYKMGTILKGLSVLYLTEEEIGEREAFHNINTKQDYDTHIK</sequence>
<keyword evidence="4 8" id="KW-0547">Nucleotide-binding</keyword>
<dbReference type="EC" id="2.7.7.77" evidence="8"/>
<dbReference type="GO" id="GO:0005525">
    <property type="term" value="F:GTP binding"/>
    <property type="evidence" value="ECO:0007669"/>
    <property type="project" value="UniProtKB-UniRule"/>
</dbReference>
<name>A0A6I6UUM3_9BACI</name>
<evidence type="ECO:0000256" key="6">
    <source>
        <dbReference type="ARBA" id="ARBA00023134"/>
    </source>
</evidence>
<evidence type="ECO:0000256" key="5">
    <source>
        <dbReference type="ARBA" id="ARBA00022842"/>
    </source>
</evidence>
<dbReference type="GO" id="GO:0061603">
    <property type="term" value="F:molybdenum cofactor guanylyltransferase activity"/>
    <property type="evidence" value="ECO:0007669"/>
    <property type="project" value="UniProtKB-EC"/>
</dbReference>
<dbReference type="CDD" id="cd02503">
    <property type="entry name" value="MobA"/>
    <property type="match status" value="1"/>
</dbReference>
<protein>
    <recommendedName>
        <fullName evidence="8">Probable molybdenum cofactor guanylyltransferase</fullName>
        <shortName evidence="8">MoCo guanylyltransferase</shortName>
        <ecNumber evidence="8">2.7.7.77</ecNumber>
    </recommendedName>
    <alternativeName>
        <fullName evidence="8">GTP:molybdopterin guanylyltransferase</fullName>
    </alternativeName>
    <alternativeName>
        <fullName evidence="8">Mo-MPT guanylyltransferase</fullName>
    </alternativeName>
    <alternativeName>
        <fullName evidence="8">Molybdopterin guanylyltransferase</fullName>
    </alternativeName>
    <alternativeName>
        <fullName evidence="8">Molybdopterin-guanine dinucleotide synthase</fullName>
        <shortName evidence="8">MGD synthase</shortName>
    </alternativeName>
</protein>
<dbReference type="SUPFAM" id="SSF53448">
    <property type="entry name" value="Nucleotide-diphospho-sugar transferases"/>
    <property type="match status" value="1"/>
</dbReference>
<comment type="caution">
    <text evidence="8">Lacks conserved residue(s) required for the propagation of feature annotation.</text>
</comment>
<evidence type="ECO:0000259" key="9">
    <source>
        <dbReference type="Pfam" id="PF12804"/>
    </source>
</evidence>
<dbReference type="RefSeq" id="WP_159362602.1">
    <property type="nucleotide sequence ID" value="NZ_CP047394.1"/>
</dbReference>
<gene>
    <name evidence="8" type="primary">mobA</name>
    <name evidence="10" type="ORF">FHE72_18175</name>
</gene>
<dbReference type="EMBL" id="CP047394">
    <property type="protein sequence ID" value="QHE62732.1"/>
    <property type="molecule type" value="Genomic_DNA"/>
</dbReference>
<organism evidence="10 11">
    <name type="scientific">Rossellomorea vietnamensis</name>
    <dbReference type="NCBI Taxonomy" id="218284"/>
    <lineage>
        <taxon>Bacteria</taxon>
        <taxon>Bacillati</taxon>
        <taxon>Bacillota</taxon>
        <taxon>Bacilli</taxon>
        <taxon>Bacillales</taxon>
        <taxon>Bacillaceae</taxon>
        <taxon>Rossellomorea</taxon>
    </lineage>
</organism>
<dbReference type="InterPro" id="IPR029044">
    <property type="entry name" value="Nucleotide-diphossugar_trans"/>
</dbReference>
<dbReference type="Proteomes" id="UP000465062">
    <property type="component" value="Chromosome"/>
</dbReference>
<evidence type="ECO:0000256" key="2">
    <source>
        <dbReference type="ARBA" id="ARBA00022679"/>
    </source>
</evidence>
<dbReference type="PANTHER" id="PTHR19136:SF81">
    <property type="entry name" value="MOLYBDENUM COFACTOR GUANYLYLTRANSFERASE"/>
    <property type="match status" value="1"/>
</dbReference>
<feature type="binding site" evidence="8">
    <location>
        <position position="102"/>
    </location>
    <ligand>
        <name>GTP</name>
        <dbReference type="ChEBI" id="CHEBI:37565"/>
    </ligand>
</feature>
<reference evidence="10 11" key="1">
    <citation type="submission" date="2019-06" db="EMBL/GenBank/DDBJ databases">
        <title>An operon consisting of a P-type ATPase gene and a transcriptional regular gene given the different cadmium resistance in Bacillus vietamensis 151-6 and Bacillus marisflavi 151-25.</title>
        <authorList>
            <person name="Yu X."/>
        </authorList>
    </citation>
    <scope>NUCLEOTIDE SEQUENCE [LARGE SCALE GENOMIC DNA]</scope>
    <source>
        <strain evidence="10 11">151-6</strain>
    </source>
</reference>
<feature type="binding site" evidence="8">
    <location>
        <position position="23"/>
    </location>
    <ligand>
        <name>GTP</name>
        <dbReference type="ChEBI" id="CHEBI:37565"/>
    </ligand>
</feature>
<evidence type="ECO:0000256" key="1">
    <source>
        <dbReference type="ARBA" id="ARBA00022490"/>
    </source>
</evidence>
<dbReference type="InterPro" id="IPR013482">
    <property type="entry name" value="Molybde_CF_guanTrfase"/>
</dbReference>
<comment type="similarity">
    <text evidence="8">Belongs to the MobA family.</text>
</comment>
<dbReference type="HAMAP" id="MF_00316">
    <property type="entry name" value="MobA"/>
    <property type="match status" value="1"/>
</dbReference>
<evidence type="ECO:0000256" key="4">
    <source>
        <dbReference type="ARBA" id="ARBA00022741"/>
    </source>
</evidence>
<comment type="cofactor">
    <cofactor evidence="8">
        <name>Mg(2+)</name>
        <dbReference type="ChEBI" id="CHEBI:18420"/>
    </cofactor>
</comment>
<evidence type="ECO:0000256" key="8">
    <source>
        <dbReference type="HAMAP-Rule" id="MF_00316"/>
    </source>
</evidence>
<feature type="binding site" evidence="8">
    <location>
        <position position="71"/>
    </location>
    <ligand>
        <name>GTP</name>
        <dbReference type="ChEBI" id="CHEBI:37565"/>
    </ligand>
</feature>
<dbReference type="GO" id="GO:0005737">
    <property type="term" value="C:cytoplasm"/>
    <property type="evidence" value="ECO:0007669"/>
    <property type="project" value="UniProtKB-SubCell"/>
</dbReference>
<dbReference type="Pfam" id="PF12804">
    <property type="entry name" value="NTP_transf_3"/>
    <property type="match status" value="1"/>
</dbReference>
<dbReference type="KEGG" id="bvq:FHE72_18175"/>
<keyword evidence="6 8" id="KW-0342">GTP-binding</keyword>
<comment type="function">
    <text evidence="8">Transfers a GMP moiety from GTP to Mo-molybdopterin (Mo-MPT) cofactor (Moco or molybdenum cofactor) to form Mo-molybdopterin guanine dinucleotide (Mo-MGD) cofactor.</text>
</comment>
<feature type="binding site" evidence="8">
    <location>
        <begin position="11"/>
        <end position="13"/>
    </location>
    <ligand>
        <name>GTP</name>
        <dbReference type="ChEBI" id="CHEBI:37565"/>
    </ligand>
</feature>
<evidence type="ECO:0000313" key="10">
    <source>
        <dbReference type="EMBL" id="QHE62732.1"/>
    </source>
</evidence>
<dbReference type="PANTHER" id="PTHR19136">
    <property type="entry name" value="MOLYBDENUM COFACTOR GUANYLYLTRANSFERASE"/>
    <property type="match status" value="1"/>
</dbReference>